<evidence type="ECO:0000256" key="1">
    <source>
        <dbReference type="ARBA" id="ARBA00006484"/>
    </source>
</evidence>
<dbReference type="PANTHER" id="PTHR43639:SF1">
    <property type="entry name" value="SHORT-CHAIN DEHYDROGENASE_REDUCTASE FAMILY PROTEIN"/>
    <property type="match status" value="1"/>
</dbReference>
<dbReference type="AlphaFoldDB" id="A0A3P4AVI4"/>
<evidence type="ECO:0000313" key="4">
    <source>
        <dbReference type="Proteomes" id="UP000277294"/>
    </source>
</evidence>
<comment type="similarity">
    <text evidence="1">Belongs to the short-chain dehydrogenases/reductases (SDR) family.</text>
</comment>
<keyword evidence="4" id="KW-1185">Reference proteome</keyword>
<dbReference type="InterPro" id="IPR002347">
    <property type="entry name" value="SDR_fam"/>
</dbReference>
<protein>
    <submittedName>
        <fullName evidence="3">General stress protein 39</fullName>
        <ecNumber evidence="3">1.-.-.-</ecNumber>
    </submittedName>
</protein>
<reference evidence="3 4" key="1">
    <citation type="submission" date="2018-10" db="EMBL/GenBank/DDBJ databases">
        <authorList>
            <person name="Criscuolo A."/>
        </authorList>
    </citation>
    <scope>NUCLEOTIDE SEQUENCE [LARGE SCALE GENOMIC DNA]</scope>
    <source>
        <strain evidence="3">DnA1</strain>
    </source>
</reference>
<dbReference type="EMBL" id="UWPJ01000005">
    <property type="protein sequence ID" value="VCU68064.1"/>
    <property type="molecule type" value="Genomic_DNA"/>
</dbReference>
<dbReference type="RefSeq" id="WP_124077300.1">
    <property type="nucleotide sequence ID" value="NZ_UWPJ01000005.1"/>
</dbReference>
<gene>
    <name evidence="3" type="primary">ydaD_1</name>
    <name evidence="3" type="ORF">PIGHUM_00111</name>
</gene>
<evidence type="ECO:0000256" key="2">
    <source>
        <dbReference type="ARBA" id="ARBA00023002"/>
    </source>
</evidence>
<accession>A0A3P4AVI4</accession>
<dbReference type="PRINTS" id="PR00080">
    <property type="entry name" value="SDRFAMILY"/>
</dbReference>
<dbReference type="GO" id="GO:0016491">
    <property type="term" value="F:oxidoreductase activity"/>
    <property type="evidence" value="ECO:0007669"/>
    <property type="project" value="UniProtKB-KW"/>
</dbReference>
<dbReference type="SUPFAM" id="SSF51735">
    <property type="entry name" value="NAD(P)-binding Rossmann-fold domains"/>
    <property type="match status" value="1"/>
</dbReference>
<dbReference type="OrthoDB" id="5292672at2"/>
<dbReference type="EC" id="1.-.-.-" evidence="3"/>
<dbReference type="NCBIfam" id="NF006597">
    <property type="entry name" value="PRK09134.1"/>
    <property type="match status" value="1"/>
</dbReference>
<name>A0A3P4AVI4_9BURK</name>
<sequence length="273" mass="28596">MSDARPASIRPVVLVTGAARRIGREIALAFARAGWDVAVHYSTSRDAAQETREALQALGARAELFACDLADPAAAETLVPAVQAAFGQVDALVNNASTFEYDDVASFGPAMLQAHFLPNLVAPVILARALAADVARRGAPARGAVVNLLDQKLWNYNPDFFSYTLSKAGLEAATTMLAQALAPAVRVVGVAPGLTMISHLQTPQQFAQTHAMAPLGHASRPEDIAQAVLFAAQNASITGTTLLVDGGQHLVGFDRDFSMMNPPADAIAAGQKT</sequence>
<keyword evidence="2 3" id="KW-0560">Oxidoreductase</keyword>
<dbReference type="PANTHER" id="PTHR43639">
    <property type="entry name" value="OXIDOREDUCTASE, SHORT-CHAIN DEHYDROGENASE/REDUCTASE FAMILY (AFU_ORTHOLOGUE AFUA_5G02870)"/>
    <property type="match status" value="1"/>
</dbReference>
<dbReference type="InterPro" id="IPR036291">
    <property type="entry name" value="NAD(P)-bd_dom_sf"/>
</dbReference>
<dbReference type="Proteomes" id="UP000277294">
    <property type="component" value="Unassembled WGS sequence"/>
</dbReference>
<organism evidence="3 4">
    <name type="scientific">Pigmentiphaga humi</name>
    <dbReference type="NCBI Taxonomy" id="2478468"/>
    <lineage>
        <taxon>Bacteria</taxon>
        <taxon>Pseudomonadati</taxon>
        <taxon>Pseudomonadota</taxon>
        <taxon>Betaproteobacteria</taxon>
        <taxon>Burkholderiales</taxon>
        <taxon>Alcaligenaceae</taxon>
        <taxon>Pigmentiphaga</taxon>
    </lineage>
</organism>
<proteinExistence type="inferred from homology"/>
<dbReference type="Pfam" id="PF13561">
    <property type="entry name" value="adh_short_C2"/>
    <property type="match status" value="1"/>
</dbReference>
<evidence type="ECO:0000313" key="3">
    <source>
        <dbReference type="EMBL" id="VCU68064.1"/>
    </source>
</evidence>
<dbReference type="PRINTS" id="PR00081">
    <property type="entry name" value="GDHRDH"/>
</dbReference>
<dbReference type="Gene3D" id="3.40.50.720">
    <property type="entry name" value="NAD(P)-binding Rossmann-like Domain"/>
    <property type="match status" value="1"/>
</dbReference>